<evidence type="ECO:0008006" key="12">
    <source>
        <dbReference type="Google" id="ProtNLM"/>
    </source>
</evidence>
<keyword evidence="11" id="KW-1185">Reference proteome</keyword>
<dbReference type="GO" id="GO:0017108">
    <property type="term" value="F:5'-flap endonuclease activity"/>
    <property type="evidence" value="ECO:0007669"/>
    <property type="project" value="TreeGrafter"/>
</dbReference>
<name>A0A8H5LH48_9AGAR</name>
<sequence>MGVLGLTPFLQKHHPQVIHKLSNRLKDIAGKRIVIDGTLITQRLHYAPSPHQFRHVLGWYHLAREMNENGVSAVCIFDGQKRSKAKAEESRRREETRRLDLSRRQVEILRAKRLQTLKTLVSGVRSLDDTGKIRIAEALSKLSPSDGGGIVGAADGLSHVGERLRALSEAISPSAESPSEEVPLSTEPANKKLAEDAPAKQLSLSSGEEVLPPAHFPSKELSPLTRPLDKEIPLSTQSPSRETTRLEPLCQKIATDDEGVLEKPEPSVEQLTQPQGSGFMDIRHPELHIPVSSISLAEDLRATLISSYRDFKSSISNVAPLPLPQSRLKQSVPVVPSITEPDAHEEEDAVLSKRQYELTLEEGRVWDELALATTPNSPPTPSTPPLPASVDGDVANRTAPVPSDSNFPIESTPQGVTTPTIPTPELASMPPGPALDQLMLRAAEKRLDALRVRSEVVAESYQRRVNTPTRNTYLESMEILEAMGVLCYEIEGEHEGEALASSLVLKGLADYVVSEDSDVLVYEAPLIRNMSSRGEPLVLIHGSDVRRALDLPKDAYIDFMLLLGTDFSKRIKNVGPQRAYKFIQDYGTIEGIITCQSKYQPTTPCAEYLAQIQAARAIFHSPTPIPDRLAVSMMPTEFGFGLVDQAKVNVIMERCGLGKVLMMGAYWDYEAALAGNYFDDNPTTYL</sequence>
<keyword evidence="3" id="KW-0479">Metal-binding</keyword>
<dbReference type="PANTHER" id="PTHR11081">
    <property type="entry name" value="FLAP ENDONUCLEASE FAMILY MEMBER"/>
    <property type="match status" value="1"/>
</dbReference>
<comment type="caution">
    <text evidence="10">The sequence shown here is derived from an EMBL/GenBank/DDBJ whole genome shotgun (WGS) entry which is preliminary data.</text>
</comment>
<dbReference type="SMART" id="SM00279">
    <property type="entry name" value="HhH2"/>
    <property type="match status" value="1"/>
</dbReference>
<dbReference type="InterPro" id="IPR006086">
    <property type="entry name" value="XPG-I_dom"/>
</dbReference>
<dbReference type="PANTHER" id="PTHR11081:SF9">
    <property type="entry name" value="FLAP ENDONUCLEASE 1"/>
    <property type="match status" value="1"/>
</dbReference>
<feature type="compositionally biased region" description="Pro residues" evidence="7">
    <location>
        <begin position="376"/>
        <end position="387"/>
    </location>
</feature>
<evidence type="ECO:0000313" key="10">
    <source>
        <dbReference type="EMBL" id="KAF5356934.1"/>
    </source>
</evidence>
<feature type="region of interest" description="Disordered" evidence="7">
    <location>
        <begin position="372"/>
        <end position="428"/>
    </location>
</feature>
<organism evidence="10 11">
    <name type="scientific">Leucocoprinus leucothites</name>
    <dbReference type="NCBI Taxonomy" id="201217"/>
    <lineage>
        <taxon>Eukaryota</taxon>
        <taxon>Fungi</taxon>
        <taxon>Dikarya</taxon>
        <taxon>Basidiomycota</taxon>
        <taxon>Agaricomycotina</taxon>
        <taxon>Agaricomycetes</taxon>
        <taxon>Agaricomycetidae</taxon>
        <taxon>Agaricales</taxon>
        <taxon>Agaricineae</taxon>
        <taxon>Agaricaceae</taxon>
        <taxon>Leucocoprinus</taxon>
    </lineage>
</organism>
<feature type="domain" description="XPG-I" evidence="8">
    <location>
        <begin position="481"/>
        <end position="551"/>
    </location>
</feature>
<feature type="compositionally biased region" description="Polar residues" evidence="7">
    <location>
        <begin position="403"/>
        <end position="420"/>
    </location>
</feature>
<dbReference type="PRINTS" id="PR00853">
    <property type="entry name" value="XPGRADSUPER"/>
</dbReference>
<gene>
    <name evidence="10" type="ORF">D9756_006508</name>
</gene>
<dbReference type="Proteomes" id="UP000559027">
    <property type="component" value="Unassembled WGS sequence"/>
</dbReference>
<keyword evidence="5" id="KW-0378">Hydrolase</keyword>
<dbReference type="OrthoDB" id="31113at2759"/>
<dbReference type="InterPro" id="IPR029060">
    <property type="entry name" value="PIN-like_dom_sf"/>
</dbReference>
<dbReference type="SMART" id="SM00485">
    <property type="entry name" value="XPGN"/>
    <property type="match status" value="1"/>
</dbReference>
<dbReference type="Pfam" id="PF00752">
    <property type="entry name" value="XPG_N"/>
    <property type="match status" value="1"/>
</dbReference>
<accession>A0A8H5LH48</accession>
<dbReference type="AlphaFoldDB" id="A0A8H5LH48"/>
<dbReference type="InterPro" id="IPR006085">
    <property type="entry name" value="XPG_DNA_repair_N"/>
</dbReference>
<dbReference type="SMART" id="SM00484">
    <property type="entry name" value="XPGI"/>
    <property type="match status" value="1"/>
</dbReference>
<evidence type="ECO:0000256" key="3">
    <source>
        <dbReference type="ARBA" id="ARBA00022723"/>
    </source>
</evidence>
<feature type="region of interest" description="Disordered" evidence="7">
    <location>
        <begin position="194"/>
        <end position="244"/>
    </location>
</feature>
<dbReference type="SUPFAM" id="SSF47807">
    <property type="entry name" value="5' to 3' exonuclease, C-terminal subdomain"/>
    <property type="match status" value="1"/>
</dbReference>
<evidence type="ECO:0000256" key="2">
    <source>
        <dbReference type="ARBA" id="ARBA00022722"/>
    </source>
</evidence>
<dbReference type="GO" id="GO:0003677">
    <property type="term" value="F:DNA binding"/>
    <property type="evidence" value="ECO:0007669"/>
    <property type="project" value="InterPro"/>
</dbReference>
<dbReference type="InterPro" id="IPR006084">
    <property type="entry name" value="XPG/Rad2"/>
</dbReference>
<dbReference type="Gene3D" id="1.10.150.20">
    <property type="entry name" value="5' to 3' exonuclease, C-terminal subdomain"/>
    <property type="match status" value="1"/>
</dbReference>
<dbReference type="SUPFAM" id="SSF88723">
    <property type="entry name" value="PIN domain-like"/>
    <property type="match status" value="1"/>
</dbReference>
<keyword evidence="2" id="KW-0540">Nuclease</keyword>
<reference evidence="10 11" key="1">
    <citation type="journal article" date="2020" name="ISME J.">
        <title>Uncovering the hidden diversity of litter-decomposition mechanisms in mushroom-forming fungi.</title>
        <authorList>
            <person name="Floudas D."/>
            <person name="Bentzer J."/>
            <person name="Ahren D."/>
            <person name="Johansson T."/>
            <person name="Persson P."/>
            <person name="Tunlid A."/>
        </authorList>
    </citation>
    <scope>NUCLEOTIDE SEQUENCE [LARGE SCALE GENOMIC DNA]</scope>
    <source>
        <strain evidence="10 11">CBS 146.42</strain>
    </source>
</reference>
<dbReference type="EMBL" id="JAACJO010000006">
    <property type="protein sequence ID" value="KAF5356934.1"/>
    <property type="molecule type" value="Genomic_DNA"/>
</dbReference>
<evidence type="ECO:0000256" key="1">
    <source>
        <dbReference type="ARBA" id="ARBA00001946"/>
    </source>
</evidence>
<dbReference type="Gene3D" id="3.40.50.1010">
    <property type="entry name" value="5'-nuclease"/>
    <property type="match status" value="2"/>
</dbReference>
<keyword evidence="6" id="KW-0460">Magnesium</keyword>
<evidence type="ECO:0000259" key="8">
    <source>
        <dbReference type="SMART" id="SM00484"/>
    </source>
</evidence>
<evidence type="ECO:0000256" key="7">
    <source>
        <dbReference type="SAM" id="MobiDB-lite"/>
    </source>
</evidence>
<evidence type="ECO:0000259" key="9">
    <source>
        <dbReference type="SMART" id="SM00485"/>
    </source>
</evidence>
<evidence type="ECO:0000256" key="6">
    <source>
        <dbReference type="ARBA" id="ARBA00022842"/>
    </source>
</evidence>
<dbReference type="Pfam" id="PF00867">
    <property type="entry name" value="XPG_I"/>
    <property type="match status" value="1"/>
</dbReference>
<proteinExistence type="predicted"/>
<dbReference type="GO" id="GO:0046872">
    <property type="term" value="F:metal ion binding"/>
    <property type="evidence" value="ECO:0007669"/>
    <property type="project" value="UniProtKB-KW"/>
</dbReference>
<feature type="domain" description="XPG N-terminal" evidence="9">
    <location>
        <begin position="1"/>
        <end position="100"/>
    </location>
</feature>
<dbReference type="InterPro" id="IPR036279">
    <property type="entry name" value="5-3_exonuclease_C_sf"/>
</dbReference>
<keyword evidence="4" id="KW-0255">Endonuclease</keyword>
<dbReference type="GO" id="GO:0006281">
    <property type="term" value="P:DNA repair"/>
    <property type="evidence" value="ECO:0007669"/>
    <property type="project" value="UniProtKB-ARBA"/>
</dbReference>
<dbReference type="InterPro" id="IPR008918">
    <property type="entry name" value="HhH2"/>
</dbReference>
<protein>
    <recommendedName>
        <fullName evidence="12">PIN domain-like protein</fullName>
    </recommendedName>
</protein>
<evidence type="ECO:0000256" key="5">
    <source>
        <dbReference type="ARBA" id="ARBA00022801"/>
    </source>
</evidence>
<evidence type="ECO:0000256" key="4">
    <source>
        <dbReference type="ARBA" id="ARBA00022759"/>
    </source>
</evidence>
<evidence type="ECO:0000313" key="11">
    <source>
        <dbReference type="Proteomes" id="UP000559027"/>
    </source>
</evidence>
<comment type="cofactor">
    <cofactor evidence="1">
        <name>Mg(2+)</name>
        <dbReference type="ChEBI" id="CHEBI:18420"/>
    </cofactor>
</comment>